<evidence type="ECO:0000313" key="10">
    <source>
        <dbReference type="Proteomes" id="UP000007041"/>
    </source>
</evidence>
<dbReference type="Gene3D" id="3.30.450.20">
    <property type="entry name" value="PAS domain"/>
    <property type="match status" value="2"/>
</dbReference>
<dbReference type="NCBIfam" id="TIGR00229">
    <property type="entry name" value="sensory_box"/>
    <property type="match status" value="2"/>
</dbReference>
<dbReference type="Pfam" id="PF00563">
    <property type="entry name" value="EAL"/>
    <property type="match status" value="1"/>
</dbReference>
<dbReference type="STRING" id="1511.CLOST_1048"/>
<dbReference type="CDD" id="cd01948">
    <property type="entry name" value="EAL"/>
    <property type="match status" value="1"/>
</dbReference>
<feature type="domain" description="PAS" evidence="5">
    <location>
        <begin position="290"/>
        <end position="344"/>
    </location>
</feature>
<evidence type="ECO:0000256" key="1">
    <source>
        <dbReference type="ARBA" id="ARBA00018672"/>
    </source>
</evidence>
<dbReference type="EMBL" id="FP565809">
    <property type="protein sequence ID" value="CBH21171.1"/>
    <property type="molecule type" value="Genomic_DNA"/>
</dbReference>
<dbReference type="PROSITE" id="PS50883">
    <property type="entry name" value="EAL"/>
    <property type="match status" value="1"/>
</dbReference>
<dbReference type="PROSITE" id="PS50110">
    <property type="entry name" value="RESPONSE_REGULATORY"/>
    <property type="match status" value="1"/>
</dbReference>
<accession>E3PXK6</accession>
<feature type="domain" description="EAL" evidence="7">
    <location>
        <begin position="569"/>
        <end position="823"/>
    </location>
</feature>
<evidence type="ECO:0000259" key="8">
    <source>
        <dbReference type="PROSITE" id="PS50887"/>
    </source>
</evidence>
<feature type="domain" description="Response regulatory" evidence="4">
    <location>
        <begin position="4"/>
        <end position="119"/>
    </location>
</feature>
<dbReference type="SMART" id="SM00052">
    <property type="entry name" value="EAL"/>
    <property type="match status" value="1"/>
</dbReference>
<dbReference type="Gene3D" id="3.20.20.450">
    <property type="entry name" value="EAL domain"/>
    <property type="match status" value="1"/>
</dbReference>
<dbReference type="SUPFAM" id="SSF55073">
    <property type="entry name" value="Nucleotide cyclase"/>
    <property type="match status" value="1"/>
</dbReference>
<dbReference type="eggNOG" id="COG2202">
    <property type="taxonomic scope" value="Bacteria"/>
</dbReference>
<evidence type="ECO:0000256" key="3">
    <source>
        <dbReference type="PROSITE-ProRule" id="PRU00169"/>
    </source>
</evidence>
<dbReference type="Pfam" id="PF00990">
    <property type="entry name" value="GGDEF"/>
    <property type="match status" value="1"/>
</dbReference>
<feature type="domain" description="GGDEF" evidence="8">
    <location>
        <begin position="429"/>
        <end position="559"/>
    </location>
</feature>
<organism evidence="9 10">
    <name type="scientific">Acetoanaerobium sticklandii (strain ATCC 12662 / DSM 519 / JCM 1433 / CCUG 9281 / NCIMB 10654 / HF)</name>
    <name type="common">Clostridium sticklandii</name>
    <dbReference type="NCBI Taxonomy" id="499177"/>
    <lineage>
        <taxon>Bacteria</taxon>
        <taxon>Bacillati</taxon>
        <taxon>Bacillota</taxon>
        <taxon>Clostridia</taxon>
        <taxon>Peptostreptococcales</taxon>
        <taxon>Filifactoraceae</taxon>
        <taxon>Acetoanaerobium</taxon>
    </lineage>
</organism>
<evidence type="ECO:0000313" key="9">
    <source>
        <dbReference type="EMBL" id="CBH21171.1"/>
    </source>
</evidence>
<reference evidence="10" key="1">
    <citation type="journal article" date="2010" name="BMC Genomics">
        <title>Clostridium sticklandii, a specialist in amino acid degradation:revisiting its metabolism through its genome sequence.</title>
        <authorList>
            <person name="Fonknechten N."/>
            <person name="Chaussonnerie S."/>
            <person name="Tricot S."/>
            <person name="Lajus A."/>
            <person name="Andreesen J.R."/>
            <person name="Perchat N."/>
            <person name="Pelletier E."/>
            <person name="Gouyvenoux M."/>
            <person name="Barbe V."/>
            <person name="Salanoubat M."/>
            <person name="Le Paslier D."/>
            <person name="Weissenbach J."/>
            <person name="Cohen G.N."/>
            <person name="Kreimeyer A."/>
        </authorList>
    </citation>
    <scope>NUCLEOTIDE SEQUENCE [LARGE SCALE GENOMIC DNA]</scope>
    <source>
        <strain evidence="10">ATCC 12662 / DSM 519 / JCM 1433 / CCUG 9281 / NCIMB 10654 / HF</strain>
    </source>
</reference>
<dbReference type="Gene3D" id="3.40.50.2300">
    <property type="match status" value="1"/>
</dbReference>
<keyword evidence="10" id="KW-1185">Reference proteome</keyword>
<evidence type="ECO:0000259" key="6">
    <source>
        <dbReference type="PROSITE" id="PS50113"/>
    </source>
</evidence>
<gene>
    <name evidence="9" type="ordered locus">CLOST_1048</name>
</gene>
<evidence type="ECO:0000259" key="7">
    <source>
        <dbReference type="PROSITE" id="PS50883"/>
    </source>
</evidence>
<dbReference type="PROSITE" id="PS50113">
    <property type="entry name" value="PAC"/>
    <property type="match status" value="2"/>
</dbReference>
<dbReference type="InterPro" id="IPR000700">
    <property type="entry name" value="PAS-assoc_C"/>
</dbReference>
<evidence type="ECO:0000259" key="5">
    <source>
        <dbReference type="PROSITE" id="PS50112"/>
    </source>
</evidence>
<dbReference type="SUPFAM" id="SSF55785">
    <property type="entry name" value="PYP-like sensor domain (PAS domain)"/>
    <property type="match status" value="2"/>
</dbReference>
<feature type="domain" description="PAC" evidence="6">
    <location>
        <begin position="216"/>
        <end position="268"/>
    </location>
</feature>
<dbReference type="SMART" id="SM00091">
    <property type="entry name" value="PAS"/>
    <property type="match status" value="2"/>
</dbReference>
<dbReference type="Gene3D" id="3.30.70.270">
    <property type="match status" value="1"/>
</dbReference>
<dbReference type="InterPro" id="IPR000014">
    <property type="entry name" value="PAS"/>
</dbReference>
<dbReference type="CDD" id="cd00130">
    <property type="entry name" value="PAS"/>
    <property type="match status" value="2"/>
</dbReference>
<proteinExistence type="predicted"/>
<dbReference type="InterPro" id="IPR001633">
    <property type="entry name" value="EAL_dom"/>
</dbReference>
<dbReference type="InterPro" id="IPR001610">
    <property type="entry name" value="PAC"/>
</dbReference>
<feature type="domain" description="PAC" evidence="6">
    <location>
        <begin position="347"/>
        <end position="399"/>
    </location>
</feature>
<dbReference type="InterPro" id="IPR011006">
    <property type="entry name" value="CheY-like_superfamily"/>
</dbReference>
<dbReference type="InterPro" id="IPR001789">
    <property type="entry name" value="Sig_transdc_resp-reg_receiver"/>
</dbReference>
<protein>
    <recommendedName>
        <fullName evidence="1">Stage 0 sporulation protein A homolog</fullName>
    </recommendedName>
</protein>
<dbReference type="SUPFAM" id="SSF52172">
    <property type="entry name" value="CheY-like"/>
    <property type="match status" value="1"/>
</dbReference>
<dbReference type="SMART" id="SM00448">
    <property type="entry name" value="REC"/>
    <property type="match status" value="1"/>
</dbReference>
<comment type="function">
    <text evidence="2">May play the central regulatory role in sporulation. It may be an element of the effector pathway responsible for the activation of sporulation genes in response to nutritional stress. Spo0A may act in concert with spo0H (a sigma factor) to control the expression of some genes that are critical to the sporulation process.</text>
</comment>
<dbReference type="InterPro" id="IPR043128">
    <property type="entry name" value="Rev_trsase/Diguanyl_cyclase"/>
</dbReference>
<dbReference type="InterPro" id="IPR050706">
    <property type="entry name" value="Cyclic-di-GMP_PDE-like"/>
</dbReference>
<dbReference type="PROSITE" id="PS50887">
    <property type="entry name" value="GGDEF"/>
    <property type="match status" value="1"/>
</dbReference>
<dbReference type="eggNOG" id="COG0745">
    <property type="taxonomic scope" value="Bacteria"/>
</dbReference>
<dbReference type="GO" id="GO:0000160">
    <property type="term" value="P:phosphorelay signal transduction system"/>
    <property type="evidence" value="ECO:0007669"/>
    <property type="project" value="InterPro"/>
</dbReference>
<feature type="modified residue" description="4-aspartylphosphate" evidence="3">
    <location>
        <position position="52"/>
    </location>
</feature>
<dbReference type="InterPro" id="IPR013655">
    <property type="entry name" value="PAS_fold_3"/>
</dbReference>
<dbReference type="eggNOG" id="COG2199">
    <property type="taxonomic scope" value="Bacteria"/>
</dbReference>
<dbReference type="eggNOG" id="COG2200">
    <property type="taxonomic scope" value="Bacteria"/>
</dbReference>
<dbReference type="Proteomes" id="UP000007041">
    <property type="component" value="Chromosome"/>
</dbReference>
<dbReference type="InterPro" id="IPR035919">
    <property type="entry name" value="EAL_sf"/>
</dbReference>
<dbReference type="GO" id="GO:0071111">
    <property type="term" value="F:cyclic-guanylate-specific phosphodiesterase activity"/>
    <property type="evidence" value="ECO:0007669"/>
    <property type="project" value="InterPro"/>
</dbReference>
<dbReference type="HOGENOM" id="CLU_000445_70_20_9"/>
<dbReference type="SMART" id="SM00267">
    <property type="entry name" value="GGDEF"/>
    <property type="match status" value="1"/>
</dbReference>
<name>E3PXK6_ACESD</name>
<dbReference type="SUPFAM" id="SSF141868">
    <property type="entry name" value="EAL domain-like"/>
    <property type="match status" value="1"/>
</dbReference>
<dbReference type="KEGG" id="cst:CLOST_1048"/>
<dbReference type="AlphaFoldDB" id="E3PXK6"/>
<dbReference type="PANTHER" id="PTHR33121:SF79">
    <property type="entry name" value="CYCLIC DI-GMP PHOSPHODIESTERASE PDED-RELATED"/>
    <property type="match status" value="1"/>
</dbReference>
<evidence type="ECO:0000256" key="2">
    <source>
        <dbReference type="ARBA" id="ARBA00024867"/>
    </source>
</evidence>
<sequence>MFVKILLVDDSASDRMIIKNMLQDYSIYTACDGIEAIEYIENCDDIDLMILDLNMPNMNGFQVLEILNSRYKDKNIKTIILTSYDEIDNEIRGLQMGAVDYIRKPIHMNSLKARIEVHAQLLKTQRILEQQLQEQGLTLDLIINQAPIGIAISYSSDLNNIWRDEYCIFSPMFLNITGRSRHELISLGWENISHPDDLDDELVYNNKLRTGELESYTIDKRIIKPDGSVVWVHLIMSNIYLSPERPCNQICLIQDITQRKSFENALIESERSKSVLLSHLPGLAYRCNYDDDWTMQFVSEGCYELTGYKADSLLHNKELSYNDIISPEYREILSNEWKTVLRNRDSFSYEYEIITSTKEKKWVIELGEGIFDKDGNIEALEGIVIDISYRKAMENELKYSNEHDRWTGLYNRNYLEELILRDIKSQSKANLALVGINLSAVSSLNKMYGFQYIQELIKVIVENLNVHVTKERLLFSTYENRFVFYVNNYEDIEELKEFGECLAKTLEPYISAERVGVGIGILEIGYEEHNVDNLFKKLLIASEKAIEINDRDYWVCVYDNKLETEVMREQEIKHELTKISQLHIDGSLYIQYQPIFDLKANKVTGFEALSRINSEKLGFISPLEFIPIAEETKLIIPIGEKIISKSLDFLFRLNILGFDDIDISINLSVIQLFKKDFPEKLFKIIKEKNVNPQNIILEITESIYSSDYDYLNIILNDLKRIGLKISIDDFGTGYSSLSRERDLNIDCLKLDKSFIDKLMYLSPEEAITGDIISMAHKLGHSVVAEGVEHEKQMNYLKSSDCDRIQGYFISRPLDEEKAIEFLK</sequence>
<dbReference type="InterPro" id="IPR029787">
    <property type="entry name" value="Nucleotide_cyclase"/>
</dbReference>
<dbReference type="Pfam" id="PF00072">
    <property type="entry name" value="Response_reg"/>
    <property type="match status" value="1"/>
</dbReference>
<dbReference type="Pfam" id="PF08447">
    <property type="entry name" value="PAS_3"/>
    <property type="match status" value="2"/>
</dbReference>
<dbReference type="SMART" id="SM00086">
    <property type="entry name" value="PAC"/>
    <property type="match status" value="2"/>
</dbReference>
<dbReference type="InterPro" id="IPR000160">
    <property type="entry name" value="GGDEF_dom"/>
</dbReference>
<dbReference type="PROSITE" id="PS50112">
    <property type="entry name" value="PAS"/>
    <property type="match status" value="1"/>
</dbReference>
<dbReference type="BioCyc" id="CSTI499177:GJE9-1095-MONOMER"/>
<dbReference type="CDD" id="cd00156">
    <property type="entry name" value="REC"/>
    <property type="match status" value="1"/>
</dbReference>
<dbReference type="InterPro" id="IPR035965">
    <property type="entry name" value="PAS-like_dom_sf"/>
</dbReference>
<dbReference type="PANTHER" id="PTHR33121">
    <property type="entry name" value="CYCLIC DI-GMP PHOSPHODIESTERASE PDEF"/>
    <property type="match status" value="1"/>
</dbReference>
<keyword evidence="3" id="KW-0597">Phosphoprotein</keyword>
<evidence type="ECO:0000259" key="4">
    <source>
        <dbReference type="PROSITE" id="PS50110"/>
    </source>
</evidence>